<dbReference type="InterPro" id="IPR003615">
    <property type="entry name" value="HNH_nuc"/>
</dbReference>
<name>A0A5P8FMI1_9MICO</name>
<dbReference type="Gene3D" id="1.10.30.50">
    <property type="match status" value="1"/>
</dbReference>
<accession>A0A5P8FMI1</accession>
<organism evidence="2 3">
    <name type="scientific">Janibacter melonis</name>
    <dbReference type="NCBI Taxonomy" id="262209"/>
    <lineage>
        <taxon>Bacteria</taxon>
        <taxon>Bacillati</taxon>
        <taxon>Actinomycetota</taxon>
        <taxon>Actinomycetes</taxon>
        <taxon>Micrococcales</taxon>
        <taxon>Intrasporangiaceae</taxon>
        <taxon>Janibacter</taxon>
    </lineage>
</organism>
<evidence type="ECO:0000259" key="1">
    <source>
        <dbReference type="SMART" id="SM00507"/>
    </source>
</evidence>
<evidence type="ECO:0000313" key="3">
    <source>
        <dbReference type="Proteomes" id="UP000271708"/>
    </source>
</evidence>
<dbReference type="Proteomes" id="UP000271708">
    <property type="component" value="Chromosome"/>
</dbReference>
<dbReference type="RefSeq" id="WP_148041570.1">
    <property type="nucleotide sequence ID" value="NZ_CP044548.2"/>
</dbReference>
<dbReference type="SMART" id="SM00507">
    <property type="entry name" value="HNHc"/>
    <property type="match status" value="1"/>
</dbReference>
<gene>
    <name evidence="2" type="ORF">EEW87_008025</name>
</gene>
<dbReference type="InterPro" id="IPR003870">
    <property type="entry name" value="DUF222"/>
</dbReference>
<dbReference type="GeneID" id="59161108"/>
<dbReference type="EMBL" id="CP044548">
    <property type="protein sequence ID" value="QFQ30280.2"/>
    <property type="molecule type" value="Genomic_DNA"/>
</dbReference>
<evidence type="ECO:0000313" key="2">
    <source>
        <dbReference type="EMBL" id="QFQ30280.2"/>
    </source>
</evidence>
<dbReference type="Pfam" id="PF02720">
    <property type="entry name" value="DUF222"/>
    <property type="match status" value="1"/>
</dbReference>
<dbReference type="KEGG" id="jme:EEW87_008025"/>
<reference evidence="2 3" key="1">
    <citation type="submission" date="2019-09" db="EMBL/GenBank/DDBJ databases">
        <title>Complete Genome Sequence of Janibacter melonis M714 with both human health impact and industrial applications.</title>
        <authorList>
            <person name="Jin M."/>
            <person name="Zhao Q.R."/>
        </authorList>
    </citation>
    <scope>NUCLEOTIDE SEQUENCE [LARGE SCALE GENOMIC DNA]</scope>
    <source>
        <strain evidence="2 3">M714</strain>
    </source>
</reference>
<protein>
    <submittedName>
        <fullName evidence="2">DUF222 domain-containing protein</fullName>
    </submittedName>
</protein>
<feature type="domain" description="HNH nuclease" evidence="1">
    <location>
        <begin position="358"/>
        <end position="410"/>
    </location>
</feature>
<dbReference type="AlphaFoldDB" id="A0A5P8FMI1"/>
<dbReference type="CDD" id="cd00085">
    <property type="entry name" value="HNHc"/>
    <property type="match status" value="1"/>
</dbReference>
<proteinExistence type="predicted"/>
<sequence length="430" mass="46181">MAAIATARWGGAGVLPGLRDALRSLQLQHDLGDETWRLADDEVHDALALVGQLRQLVDVAEVAVAREGLERGLPAERSWSAHDWVARSEAARAPAPDVHHVARVLRVAKGQTRVPEVTAAFTAGDLPLTKADQLVRLETQVAPVAEPESLAEAMRILLDGARDDVVPTGPDGHGPHERISGLTERQLAQAVTRTGRLLRPVEDLEHDDRRARAARALFRHEGPAGLTSYRVVLDPEGAAVVDAALAALSGPVTGPEGERDERSPAQRRAEALLEIIRRGVSAPGEVPRTDKAQVHVLIPLSTLLGDDAHGGATTATGQVLAPSVARRMACDAGIVPVVLGGSGEVLDMGRVVRLFTPGQQRVLWHRDQGCTYPGCTVPPQWCDAHHVRWWSRGGLTDVSNAALLCQRHHTRVHQLDLMATVASTGVTWHL</sequence>